<feature type="transmembrane region" description="Helical" evidence="10">
    <location>
        <begin position="375"/>
        <end position="398"/>
    </location>
</feature>
<keyword evidence="12" id="KW-1185">Reference proteome</keyword>
<dbReference type="NCBIfam" id="TIGR00933">
    <property type="entry name" value="2a38"/>
    <property type="match status" value="1"/>
</dbReference>
<dbReference type="InterPro" id="IPR004772">
    <property type="entry name" value="TrkH"/>
</dbReference>
<proteinExistence type="predicted"/>
<accession>A0A2T1LW47</accession>
<feature type="transmembrane region" description="Helical" evidence="10">
    <location>
        <begin position="7"/>
        <end position="27"/>
    </location>
</feature>
<comment type="subcellular location">
    <subcellularLocation>
        <location evidence="1">Cell membrane</location>
        <topology evidence="1">Multi-pass membrane protein</topology>
    </subcellularLocation>
</comment>
<gene>
    <name evidence="11" type="ORF">C7H19_14125</name>
</gene>
<evidence type="ECO:0000256" key="9">
    <source>
        <dbReference type="ARBA" id="ARBA00023136"/>
    </source>
</evidence>
<keyword evidence="4" id="KW-0633">Potassium transport</keyword>
<dbReference type="Pfam" id="PF02386">
    <property type="entry name" value="TrkH"/>
    <property type="match status" value="1"/>
</dbReference>
<organism evidence="11 12">
    <name type="scientific">Aphanothece hegewaldii CCALA 016</name>
    <dbReference type="NCBI Taxonomy" id="2107694"/>
    <lineage>
        <taxon>Bacteria</taxon>
        <taxon>Bacillati</taxon>
        <taxon>Cyanobacteriota</taxon>
        <taxon>Cyanophyceae</taxon>
        <taxon>Oscillatoriophycideae</taxon>
        <taxon>Chroococcales</taxon>
        <taxon>Aphanothecaceae</taxon>
        <taxon>Aphanothece</taxon>
    </lineage>
</organism>
<feature type="transmembrane region" description="Helical" evidence="10">
    <location>
        <begin position="344"/>
        <end position="369"/>
    </location>
</feature>
<dbReference type="GO" id="GO:0005886">
    <property type="term" value="C:plasma membrane"/>
    <property type="evidence" value="ECO:0007669"/>
    <property type="project" value="UniProtKB-SubCell"/>
</dbReference>
<evidence type="ECO:0000256" key="5">
    <source>
        <dbReference type="ARBA" id="ARBA00022692"/>
    </source>
</evidence>
<keyword evidence="2" id="KW-0813">Transport</keyword>
<evidence type="ECO:0000313" key="12">
    <source>
        <dbReference type="Proteomes" id="UP000239001"/>
    </source>
</evidence>
<feature type="transmembrane region" description="Helical" evidence="10">
    <location>
        <begin position="227"/>
        <end position="246"/>
    </location>
</feature>
<keyword evidence="6" id="KW-0630">Potassium</keyword>
<dbReference type="OrthoDB" id="9810952at2"/>
<dbReference type="Proteomes" id="UP000239001">
    <property type="component" value="Unassembled WGS sequence"/>
</dbReference>
<evidence type="ECO:0000256" key="8">
    <source>
        <dbReference type="ARBA" id="ARBA00023065"/>
    </source>
</evidence>
<evidence type="ECO:0000256" key="2">
    <source>
        <dbReference type="ARBA" id="ARBA00022448"/>
    </source>
</evidence>
<keyword evidence="8" id="KW-0406">Ion transport</keyword>
<reference evidence="11 12" key="1">
    <citation type="submission" date="2018-03" db="EMBL/GenBank/DDBJ databases">
        <title>The ancient ancestry and fast evolution of plastids.</title>
        <authorList>
            <person name="Moore K.R."/>
            <person name="Magnabosco C."/>
            <person name="Momper L."/>
            <person name="Gold D.A."/>
            <person name="Bosak T."/>
            <person name="Fournier G.P."/>
        </authorList>
    </citation>
    <scope>NUCLEOTIDE SEQUENCE [LARGE SCALE GENOMIC DNA]</scope>
    <source>
        <strain evidence="11 12">CCALA 016</strain>
    </source>
</reference>
<dbReference type="InterPro" id="IPR003445">
    <property type="entry name" value="Cat_transpt"/>
</dbReference>
<reference evidence="11 12" key="2">
    <citation type="submission" date="2018-03" db="EMBL/GenBank/DDBJ databases">
        <authorList>
            <person name="Keele B.F."/>
        </authorList>
    </citation>
    <scope>NUCLEOTIDE SEQUENCE [LARGE SCALE GENOMIC DNA]</scope>
    <source>
        <strain evidence="11 12">CCALA 016</strain>
    </source>
</reference>
<feature type="transmembrane region" description="Helical" evidence="10">
    <location>
        <begin position="182"/>
        <end position="207"/>
    </location>
</feature>
<dbReference type="PANTHER" id="PTHR32024">
    <property type="entry name" value="TRK SYSTEM POTASSIUM UPTAKE PROTEIN TRKG-RELATED"/>
    <property type="match status" value="1"/>
</dbReference>
<feature type="transmembrane region" description="Helical" evidence="10">
    <location>
        <begin position="405"/>
        <end position="426"/>
    </location>
</feature>
<evidence type="ECO:0000256" key="7">
    <source>
        <dbReference type="ARBA" id="ARBA00022989"/>
    </source>
</evidence>
<evidence type="ECO:0000256" key="3">
    <source>
        <dbReference type="ARBA" id="ARBA00022475"/>
    </source>
</evidence>
<evidence type="ECO:0000256" key="1">
    <source>
        <dbReference type="ARBA" id="ARBA00004651"/>
    </source>
</evidence>
<evidence type="ECO:0000256" key="4">
    <source>
        <dbReference type="ARBA" id="ARBA00022538"/>
    </source>
</evidence>
<dbReference type="AlphaFoldDB" id="A0A2T1LW47"/>
<evidence type="ECO:0000256" key="10">
    <source>
        <dbReference type="SAM" id="Phobius"/>
    </source>
</evidence>
<keyword evidence="9 10" id="KW-0472">Membrane</keyword>
<dbReference type="EMBL" id="PXOH01000015">
    <property type="protein sequence ID" value="PSF36132.1"/>
    <property type="molecule type" value="Genomic_DNA"/>
</dbReference>
<keyword evidence="7 10" id="KW-1133">Transmembrane helix</keyword>
<name>A0A2T1LW47_9CHRO</name>
<protein>
    <submittedName>
        <fullName evidence="11">ATPase</fullName>
    </submittedName>
</protein>
<keyword evidence="3" id="KW-1003">Cell membrane</keyword>
<feature type="transmembrane region" description="Helical" evidence="10">
    <location>
        <begin position="67"/>
        <end position="91"/>
    </location>
</feature>
<comment type="caution">
    <text evidence="11">The sequence shown here is derived from an EMBL/GenBank/DDBJ whole genome shotgun (WGS) entry which is preliminary data.</text>
</comment>
<evidence type="ECO:0000256" key="6">
    <source>
        <dbReference type="ARBA" id="ARBA00022958"/>
    </source>
</evidence>
<sequence>MTISRTVCLGFLAVIAVGTFLLTLPFSTSGGNWNSPLVALFTSTSAVCVTGLNVVDPGTHFSGFGQFVIMLLIQVGGLGYMTMTTLLMLLLRRKFDLRQKLAIQESFDRPFLQGSQNLIKSIIAITLIFELTATFLMIPVFAQNYDFAKATWFALFHSVSAFNNAGFGLLKDNFISYKSSIIINLVIPGLIIFGGIGYQVIIEVYFWFNSRFIEKRKDFSFSLNYKVVISTTLVLLIFGTISTLIVESHNPDTFAPLSLKDKILAAWFQSVTTRTAGFNTIDIGKMTFEGLFITMGLMFIGASPGGTGGGVKTTTFRILSSSTRAVLRGQEEVVLYQREVPIPLILKAIAVIFGSVLAIIIASLAISIFEDDFHGVQILFEVISAFATVGLSTGITGALSPMSQLVIIGMMYLGRVGVVLFMAAIVGDPKPSLLNYPEENLLVG</sequence>
<dbReference type="PANTHER" id="PTHR32024:SF1">
    <property type="entry name" value="KTR SYSTEM POTASSIUM UPTAKE PROTEIN B"/>
    <property type="match status" value="1"/>
</dbReference>
<evidence type="ECO:0000313" key="11">
    <source>
        <dbReference type="EMBL" id="PSF36132.1"/>
    </source>
</evidence>
<feature type="transmembrane region" description="Helical" evidence="10">
    <location>
        <begin position="118"/>
        <end position="138"/>
    </location>
</feature>
<dbReference type="RefSeq" id="WP_106457526.1">
    <property type="nucleotide sequence ID" value="NZ_PXOH01000015.1"/>
</dbReference>
<keyword evidence="5 10" id="KW-0812">Transmembrane</keyword>
<dbReference type="GO" id="GO:0015379">
    <property type="term" value="F:potassium:chloride symporter activity"/>
    <property type="evidence" value="ECO:0007669"/>
    <property type="project" value="InterPro"/>
</dbReference>